<dbReference type="Proteomes" id="UP000243459">
    <property type="component" value="Chromosome 6"/>
</dbReference>
<dbReference type="AlphaFoldDB" id="A0A5P1EMD4"/>
<keyword evidence="3" id="KW-1185">Reference proteome</keyword>
<name>A0A5P1EMD4_ASPOF</name>
<proteinExistence type="predicted"/>
<dbReference type="GO" id="GO:0016757">
    <property type="term" value="F:glycosyltransferase activity"/>
    <property type="evidence" value="ECO:0007669"/>
    <property type="project" value="InterPro"/>
</dbReference>
<dbReference type="PANTHER" id="PTHR20961:SF5">
    <property type="entry name" value="GLYCOSYLTRANSFERASE-RELATED"/>
    <property type="match status" value="1"/>
</dbReference>
<reference evidence="3" key="1">
    <citation type="journal article" date="2017" name="Nat. Commun.">
        <title>The asparagus genome sheds light on the origin and evolution of a young Y chromosome.</title>
        <authorList>
            <person name="Harkess A."/>
            <person name="Zhou J."/>
            <person name="Xu C."/>
            <person name="Bowers J.E."/>
            <person name="Van der Hulst R."/>
            <person name="Ayyampalayam S."/>
            <person name="Mercati F."/>
            <person name="Riccardi P."/>
            <person name="McKain M.R."/>
            <person name="Kakrana A."/>
            <person name="Tang H."/>
            <person name="Ray J."/>
            <person name="Groenendijk J."/>
            <person name="Arikit S."/>
            <person name="Mathioni S.M."/>
            <person name="Nakano M."/>
            <person name="Shan H."/>
            <person name="Telgmann-Rauber A."/>
            <person name="Kanno A."/>
            <person name="Yue Z."/>
            <person name="Chen H."/>
            <person name="Li W."/>
            <person name="Chen Y."/>
            <person name="Xu X."/>
            <person name="Zhang Y."/>
            <person name="Luo S."/>
            <person name="Chen H."/>
            <person name="Gao J."/>
            <person name="Mao Z."/>
            <person name="Pires J.C."/>
            <person name="Luo M."/>
            <person name="Kudrna D."/>
            <person name="Wing R.A."/>
            <person name="Meyers B.C."/>
            <person name="Yi K."/>
            <person name="Kong H."/>
            <person name="Lavrijsen P."/>
            <person name="Sunseri F."/>
            <person name="Falavigna A."/>
            <person name="Ye Y."/>
            <person name="Leebens-Mack J.H."/>
            <person name="Chen G."/>
        </authorList>
    </citation>
    <scope>NUCLEOTIDE SEQUENCE [LARGE SCALE GENOMIC DNA]</scope>
    <source>
        <strain evidence="3">cv. DH0086</strain>
    </source>
</reference>
<evidence type="ECO:0000313" key="3">
    <source>
        <dbReference type="Proteomes" id="UP000243459"/>
    </source>
</evidence>
<feature type="region of interest" description="Disordered" evidence="1">
    <location>
        <begin position="108"/>
        <end position="127"/>
    </location>
</feature>
<dbReference type="InterPro" id="IPR007657">
    <property type="entry name" value="Glycosyltransferase_61"/>
</dbReference>
<evidence type="ECO:0000313" key="2">
    <source>
        <dbReference type="EMBL" id="ONK66337.1"/>
    </source>
</evidence>
<organism evidence="2 3">
    <name type="scientific">Asparagus officinalis</name>
    <name type="common">Garden asparagus</name>
    <dbReference type="NCBI Taxonomy" id="4686"/>
    <lineage>
        <taxon>Eukaryota</taxon>
        <taxon>Viridiplantae</taxon>
        <taxon>Streptophyta</taxon>
        <taxon>Embryophyta</taxon>
        <taxon>Tracheophyta</taxon>
        <taxon>Spermatophyta</taxon>
        <taxon>Magnoliopsida</taxon>
        <taxon>Liliopsida</taxon>
        <taxon>Asparagales</taxon>
        <taxon>Asparagaceae</taxon>
        <taxon>Asparagoideae</taxon>
        <taxon>Asparagus</taxon>
    </lineage>
</organism>
<dbReference type="OMA" id="MEQRKPW"/>
<dbReference type="EMBL" id="CM007386">
    <property type="protein sequence ID" value="ONK66337.1"/>
    <property type="molecule type" value="Genomic_DNA"/>
</dbReference>
<protein>
    <submittedName>
        <fullName evidence="2">Uncharacterized protein</fullName>
    </submittedName>
</protein>
<sequence>MSNHDIVDITQDEQADVIRCYPKITVGLKFETELGTVDNQTMSNFRAMLRQTFRLSRSTIRSTSVSANNKKPRLLIISRRQSRAIANEPAIVAMARILGFDVAVGEDGAGSPGAGERGRRDGRGIRRRTDHMVYMPAGAVVVAGNTVGGLECWHVTGIRGPALGMGLRHLEYLINDEESTLIEEYKRDDPVIKDPKSVHKQGWEKLREVYLDKQNVRVNVGRMRGVLLEALKLLQKN</sequence>
<gene>
    <name evidence="2" type="ORF">A4U43_C06F6690</name>
</gene>
<dbReference type="PANTHER" id="PTHR20961">
    <property type="entry name" value="GLYCOSYLTRANSFERASE"/>
    <property type="match status" value="1"/>
</dbReference>
<accession>A0A5P1EMD4</accession>
<evidence type="ECO:0000256" key="1">
    <source>
        <dbReference type="SAM" id="MobiDB-lite"/>
    </source>
</evidence>
<dbReference type="Gramene" id="ONK66337">
    <property type="protein sequence ID" value="ONK66337"/>
    <property type="gene ID" value="A4U43_C06F6690"/>
</dbReference>